<evidence type="ECO:0000256" key="2">
    <source>
        <dbReference type="SAM" id="MobiDB-lite"/>
    </source>
</evidence>
<dbReference type="Pfam" id="PF03914">
    <property type="entry name" value="CBF"/>
    <property type="match status" value="1"/>
</dbReference>
<feature type="transmembrane region" description="Helical" evidence="3">
    <location>
        <begin position="406"/>
        <end position="425"/>
    </location>
</feature>
<dbReference type="GO" id="GO:0032040">
    <property type="term" value="C:small-subunit processome"/>
    <property type="evidence" value="ECO:0007669"/>
    <property type="project" value="TreeGrafter"/>
</dbReference>
<dbReference type="InterPro" id="IPR005612">
    <property type="entry name" value="CCAAT-binding_factor"/>
</dbReference>
<dbReference type="GO" id="GO:0042254">
    <property type="term" value="P:ribosome biogenesis"/>
    <property type="evidence" value="ECO:0007669"/>
    <property type="project" value="InterPro"/>
</dbReference>
<keyword evidence="3" id="KW-0472">Membrane</keyword>
<name>A0A0J0XE13_9TREE</name>
<feature type="domain" description="CCAAT-binding factor" evidence="4">
    <location>
        <begin position="361"/>
        <end position="508"/>
    </location>
</feature>
<comment type="similarity">
    <text evidence="1">Belongs to the CBF/MAK21 family.</text>
</comment>
<feature type="transmembrane region" description="Helical" evidence="3">
    <location>
        <begin position="431"/>
        <end position="451"/>
    </location>
</feature>
<evidence type="ECO:0000259" key="4">
    <source>
        <dbReference type="Pfam" id="PF03914"/>
    </source>
</evidence>
<feature type="region of interest" description="Disordered" evidence="2">
    <location>
        <begin position="239"/>
        <end position="259"/>
    </location>
</feature>
<dbReference type="AlphaFoldDB" id="A0A0J0XE13"/>
<dbReference type="OrthoDB" id="10263185at2759"/>
<dbReference type="RefSeq" id="XP_018275744.1">
    <property type="nucleotide sequence ID" value="XM_018425850.1"/>
</dbReference>
<dbReference type="PANTHER" id="PTHR12455:SF0">
    <property type="entry name" value="NUCLEOLAR COMPLEX PROTEIN 4 HOMOLOG"/>
    <property type="match status" value="1"/>
</dbReference>
<dbReference type="GO" id="GO:0030692">
    <property type="term" value="C:Noc4p-Nop14p complex"/>
    <property type="evidence" value="ECO:0007669"/>
    <property type="project" value="TreeGrafter"/>
</dbReference>
<feature type="transmembrane region" description="Helical" evidence="3">
    <location>
        <begin position="358"/>
        <end position="377"/>
    </location>
</feature>
<keyword evidence="3" id="KW-0812">Transmembrane</keyword>
<dbReference type="STRING" id="879819.A0A0J0XE13"/>
<sequence>MSALSKIAQLEQALTETPSDPNPLLPLLAAARHADPEVAHKAAWAAYRVFGAQLAAGRVGGITGEPGAAGEAKDARAWLRDRLLDFIGILGGMLSDSEASLRASATQLLFGLLPPLSAAARVPLHLPYFRMVVRALLLPQPSQRGAKGKGKSREILPEAQENGAGELPADVVETVVDEYWAAYDDLRLFFFREVAALVAANEVGQEAVMAQLAPLTNLPKKQEDINTFFVPGLEAGEEKSKKAKTGAKKKGKGKDKELDALPEWMETYDSASSDDEPAGGKRKRTSALGTAAAVHSLAAHTNAYTSAWEAVLSRPLSEAWTRRVLAGLHGERGVLAHWAPARRVRLADWLGGTVDAGGAHALLAMNGLFVLMTAYNLDYPRFYERLYALLDGEVLHARYRARFFRLLDTFLRSPMLGAALVAAFIKRLARLALAAPPAGAVLVIPFVYNLFKRHPGTMGMLHRLPDEMEGDPYDENEVVPGKSKAIDSSVWELAALKNHYLASVGTMAKIFSEQFTKPEFNLEDFLDHGYGTLFETETKRRIKNAPALSVQLELGQPADIAPLFPSAGHEGERDAVSELWAF</sequence>
<proteinExistence type="inferred from homology"/>
<dbReference type="Proteomes" id="UP000053611">
    <property type="component" value="Unassembled WGS sequence"/>
</dbReference>
<dbReference type="GeneID" id="28986453"/>
<gene>
    <name evidence="5" type="ORF">CC85DRAFT_309517</name>
</gene>
<dbReference type="InterPro" id="IPR027193">
    <property type="entry name" value="Noc4"/>
</dbReference>
<evidence type="ECO:0000256" key="3">
    <source>
        <dbReference type="SAM" id="Phobius"/>
    </source>
</evidence>
<dbReference type="PANTHER" id="PTHR12455">
    <property type="entry name" value="NUCLEOLAR COMPLEX PROTEIN 4"/>
    <property type="match status" value="1"/>
</dbReference>
<evidence type="ECO:0000313" key="5">
    <source>
        <dbReference type="EMBL" id="KLT39253.1"/>
    </source>
</evidence>
<accession>A0A0J0XE13</accession>
<evidence type="ECO:0000313" key="6">
    <source>
        <dbReference type="Proteomes" id="UP000053611"/>
    </source>
</evidence>
<keyword evidence="6" id="KW-1185">Reference proteome</keyword>
<feature type="compositionally biased region" description="Basic residues" evidence="2">
    <location>
        <begin position="241"/>
        <end position="253"/>
    </location>
</feature>
<evidence type="ECO:0000256" key="1">
    <source>
        <dbReference type="ARBA" id="ARBA00007797"/>
    </source>
</evidence>
<keyword evidence="3" id="KW-1133">Transmembrane helix</keyword>
<protein>
    <submittedName>
        <fullName evidence="5">CBF-domain-containing protein</fullName>
    </submittedName>
</protein>
<reference evidence="5 6" key="1">
    <citation type="submission" date="2015-03" db="EMBL/GenBank/DDBJ databases">
        <title>Genomics and transcriptomics of the oil-accumulating basidiomycete yeast T. oleaginosus allow insights into substrate utilization and the diverse evolutionary trajectories of mating systems in fungi.</title>
        <authorList>
            <consortium name="DOE Joint Genome Institute"/>
            <person name="Kourist R."/>
            <person name="Kracht O."/>
            <person name="Bracharz F."/>
            <person name="Lipzen A."/>
            <person name="Nolan M."/>
            <person name="Ohm R."/>
            <person name="Grigoriev I."/>
            <person name="Sun S."/>
            <person name="Heitman J."/>
            <person name="Bruck T."/>
            <person name="Nowrousian M."/>
        </authorList>
    </citation>
    <scope>NUCLEOTIDE SEQUENCE [LARGE SCALE GENOMIC DNA]</scope>
    <source>
        <strain evidence="5 6">IBC0246</strain>
    </source>
</reference>
<dbReference type="EMBL" id="KQ087265">
    <property type="protein sequence ID" value="KLT39253.1"/>
    <property type="molecule type" value="Genomic_DNA"/>
</dbReference>
<organism evidence="5 6">
    <name type="scientific">Cutaneotrichosporon oleaginosum</name>
    <dbReference type="NCBI Taxonomy" id="879819"/>
    <lineage>
        <taxon>Eukaryota</taxon>
        <taxon>Fungi</taxon>
        <taxon>Dikarya</taxon>
        <taxon>Basidiomycota</taxon>
        <taxon>Agaricomycotina</taxon>
        <taxon>Tremellomycetes</taxon>
        <taxon>Trichosporonales</taxon>
        <taxon>Trichosporonaceae</taxon>
        <taxon>Cutaneotrichosporon</taxon>
    </lineage>
</organism>